<accession>A0A174JLY4</accession>
<proteinExistence type="predicted"/>
<keyword evidence="1" id="KW-0472">Membrane</keyword>
<evidence type="ECO:0000256" key="1">
    <source>
        <dbReference type="SAM" id="Phobius"/>
    </source>
</evidence>
<dbReference type="EMBL" id="CYZE01000016">
    <property type="protein sequence ID" value="CUP00733.1"/>
    <property type="molecule type" value="Genomic_DNA"/>
</dbReference>
<organism evidence="2 3">
    <name type="scientific">Hungatella hathewayi</name>
    <dbReference type="NCBI Taxonomy" id="154046"/>
    <lineage>
        <taxon>Bacteria</taxon>
        <taxon>Bacillati</taxon>
        <taxon>Bacillota</taxon>
        <taxon>Clostridia</taxon>
        <taxon>Lachnospirales</taxon>
        <taxon>Lachnospiraceae</taxon>
        <taxon>Hungatella</taxon>
    </lineage>
</organism>
<name>A0A174JLY4_9FIRM</name>
<dbReference type="Proteomes" id="UP000095651">
    <property type="component" value="Unassembled WGS sequence"/>
</dbReference>
<reference evidence="2 3" key="1">
    <citation type="submission" date="2015-09" db="EMBL/GenBank/DDBJ databases">
        <authorList>
            <consortium name="Pathogen Informatics"/>
        </authorList>
    </citation>
    <scope>NUCLEOTIDE SEQUENCE [LARGE SCALE GENOMIC DNA]</scope>
    <source>
        <strain evidence="2 3">2789STDY5608850</strain>
    </source>
</reference>
<evidence type="ECO:0000313" key="3">
    <source>
        <dbReference type="Proteomes" id="UP000095651"/>
    </source>
</evidence>
<keyword evidence="1" id="KW-0812">Transmembrane</keyword>
<sequence>MKVKKINWLLMVIHLVVGFGISAVLVLVGGSSLPYEMADLMVGMAVFGVILSALSLLILGALFYAVGKKQMAGRLAAEGFRCTSRFDSYNAVVAIDANKGKIGLLMRLNPFSVQILEASGIRSAEVSDGRGITGGTSLVSFRFCLDGMKFKIPTFSSNRCYNMKSNEVIEGIEKAEKQVEYLLEAKRNSETVFDE</sequence>
<evidence type="ECO:0000313" key="2">
    <source>
        <dbReference type="EMBL" id="CUP00733.1"/>
    </source>
</evidence>
<feature type="transmembrane region" description="Helical" evidence="1">
    <location>
        <begin position="7"/>
        <end position="28"/>
    </location>
</feature>
<feature type="transmembrane region" description="Helical" evidence="1">
    <location>
        <begin position="40"/>
        <end position="66"/>
    </location>
</feature>
<keyword evidence="1" id="KW-1133">Transmembrane helix</keyword>
<protein>
    <submittedName>
        <fullName evidence="2">Uncharacterized protein</fullName>
    </submittedName>
</protein>
<dbReference type="AlphaFoldDB" id="A0A174JLY4"/>
<gene>
    <name evidence="2" type="ORF">ERS852407_04674</name>
</gene>